<sequence length="189" mass="21541">MSRTIVNLPIFPLPVYLLPEGITRLRIFEARYIKMVKVAVKGQGFVIFSTSKNTQVQKLGWGSWVEIINFDQGKDGVLEIDVKCKSLVDILSIKPDNDNLHFGDITLLEHWPDSQDNLPLGNLSTTLESILSNNELLNELYHNKLLNNLSWVVARWLELLPISVETKNTFIDKNSYEAAKTFVKSIIEK</sequence>
<keyword evidence="3" id="KW-1185">Reference proteome</keyword>
<evidence type="ECO:0000259" key="1">
    <source>
        <dbReference type="Pfam" id="PF02190"/>
    </source>
</evidence>
<comment type="caution">
    <text evidence="2">The sequence shown here is derived from an EMBL/GenBank/DDBJ whole genome shotgun (WGS) entry which is preliminary data.</text>
</comment>
<gene>
    <name evidence="2" type="ORF">HNQ55_001766</name>
</gene>
<organism evidence="2 3">
    <name type="scientific">Thalassotalea piscium</name>
    <dbReference type="NCBI Taxonomy" id="1230533"/>
    <lineage>
        <taxon>Bacteria</taxon>
        <taxon>Pseudomonadati</taxon>
        <taxon>Pseudomonadota</taxon>
        <taxon>Gammaproteobacteria</taxon>
        <taxon>Alteromonadales</taxon>
        <taxon>Colwelliaceae</taxon>
        <taxon>Thalassotalea</taxon>
    </lineage>
</organism>
<accession>A0A7X0NGZ0</accession>
<dbReference type="Pfam" id="PF02190">
    <property type="entry name" value="LON_substr_bdg"/>
    <property type="match status" value="1"/>
</dbReference>
<name>A0A7X0NGZ0_9GAMM</name>
<dbReference type="EMBL" id="JACHHU010000012">
    <property type="protein sequence ID" value="MBB6543258.1"/>
    <property type="molecule type" value="Genomic_DNA"/>
</dbReference>
<evidence type="ECO:0000313" key="2">
    <source>
        <dbReference type="EMBL" id="MBB6543258.1"/>
    </source>
</evidence>
<protein>
    <recommendedName>
        <fullName evidence="1">Lon N-terminal domain-containing protein</fullName>
    </recommendedName>
</protein>
<dbReference type="InterPro" id="IPR003111">
    <property type="entry name" value="Lon_prtase_N"/>
</dbReference>
<dbReference type="RefSeq" id="WP_184424055.1">
    <property type="nucleotide sequence ID" value="NZ_AP027362.1"/>
</dbReference>
<dbReference type="InterPro" id="IPR015947">
    <property type="entry name" value="PUA-like_sf"/>
</dbReference>
<feature type="domain" description="Lon N-terminal" evidence="1">
    <location>
        <begin position="7"/>
        <end position="148"/>
    </location>
</feature>
<dbReference type="SUPFAM" id="SSF88697">
    <property type="entry name" value="PUA domain-like"/>
    <property type="match status" value="1"/>
</dbReference>
<dbReference type="InterPro" id="IPR046336">
    <property type="entry name" value="Lon_prtase_N_sf"/>
</dbReference>
<proteinExistence type="predicted"/>
<evidence type="ECO:0000313" key="3">
    <source>
        <dbReference type="Proteomes" id="UP000537141"/>
    </source>
</evidence>
<dbReference type="AlphaFoldDB" id="A0A7X0NGZ0"/>
<dbReference type="Proteomes" id="UP000537141">
    <property type="component" value="Unassembled WGS sequence"/>
</dbReference>
<dbReference type="Gene3D" id="2.30.130.40">
    <property type="entry name" value="LON domain-like"/>
    <property type="match status" value="1"/>
</dbReference>
<reference evidence="2 3" key="1">
    <citation type="submission" date="2020-08" db="EMBL/GenBank/DDBJ databases">
        <title>Genomic Encyclopedia of Type Strains, Phase IV (KMG-IV): sequencing the most valuable type-strain genomes for metagenomic binning, comparative biology and taxonomic classification.</title>
        <authorList>
            <person name="Goeker M."/>
        </authorList>
    </citation>
    <scope>NUCLEOTIDE SEQUENCE [LARGE SCALE GENOMIC DNA]</scope>
    <source>
        <strain evidence="2 3">DSM 26287</strain>
    </source>
</reference>